<dbReference type="RefSeq" id="YP_009217780.1">
    <property type="nucleotide sequence ID" value="NC_029002.1"/>
</dbReference>
<dbReference type="CDD" id="cd12797">
    <property type="entry name" value="M23_peptidase"/>
    <property type="match status" value="1"/>
</dbReference>
<dbReference type="InterPro" id="IPR016047">
    <property type="entry name" value="M23ase_b-sheet_dom"/>
</dbReference>
<evidence type="ECO:0000313" key="6">
    <source>
        <dbReference type="Proteomes" id="UP000028567"/>
    </source>
</evidence>
<dbReference type="EMBL" id="KF356199">
    <property type="protein sequence ID" value="AGR48661.1"/>
    <property type="molecule type" value="Genomic_DNA"/>
</dbReference>
<gene>
    <name evidence="5" type="ORF">MaMVDC_96</name>
</gene>
<evidence type="ECO:0000256" key="1">
    <source>
        <dbReference type="ARBA" id="ARBA00022529"/>
    </source>
</evidence>
<dbReference type="GeneID" id="26643274"/>
<dbReference type="Pfam" id="PF01551">
    <property type="entry name" value="Peptidase_M23"/>
    <property type="match status" value="1"/>
</dbReference>
<keyword evidence="1" id="KW-0929">Antimicrobial</keyword>
<dbReference type="InterPro" id="IPR023346">
    <property type="entry name" value="Lysozyme-like_dom_sf"/>
</dbReference>
<dbReference type="GO" id="GO:0031640">
    <property type="term" value="P:killing of cells of another organism"/>
    <property type="evidence" value="ECO:0007669"/>
    <property type="project" value="UniProtKB-KW"/>
</dbReference>
<protein>
    <submittedName>
        <fullName evidence="5">Lysozyme/metalloendopeptidase</fullName>
    </submittedName>
</protein>
<dbReference type="InterPro" id="IPR050570">
    <property type="entry name" value="Cell_wall_metabolism_enzyme"/>
</dbReference>
<dbReference type="PANTHER" id="PTHR21666:SF270">
    <property type="entry name" value="MUREIN HYDROLASE ACTIVATOR ENVC"/>
    <property type="match status" value="1"/>
</dbReference>
<dbReference type="CDD" id="cd00736">
    <property type="entry name" value="lambda_lys-like"/>
    <property type="match status" value="1"/>
</dbReference>
<feature type="region of interest" description="Disordered" evidence="3">
    <location>
        <begin position="160"/>
        <end position="180"/>
    </location>
</feature>
<dbReference type="GO" id="GO:0042742">
    <property type="term" value="P:defense response to bacterium"/>
    <property type="evidence" value="ECO:0007669"/>
    <property type="project" value="UniProtKB-KW"/>
</dbReference>
<evidence type="ECO:0000256" key="3">
    <source>
        <dbReference type="SAM" id="MobiDB-lite"/>
    </source>
</evidence>
<evidence type="ECO:0000259" key="4">
    <source>
        <dbReference type="Pfam" id="PF01551"/>
    </source>
</evidence>
<dbReference type="GO" id="GO:0004222">
    <property type="term" value="F:metalloendopeptidase activity"/>
    <property type="evidence" value="ECO:0007669"/>
    <property type="project" value="TreeGrafter"/>
</dbReference>
<feature type="domain" description="M23ase beta-sheet core" evidence="4">
    <location>
        <begin position="286"/>
        <end position="376"/>
    </location>
</feature>
<name>A0A075BS18_9CAUD</name>
<reference evidence="5 6" key="1">
    <citation type="submission" date="2013-07" db="EMBL/GenBank/DDBJ databases">
        <title>Sequencing and analysis of the complete genome of Microcystis aeruginosa phage MaMV-DC.</title>
        <authorList>
            <person name="Ou T."/>
            <person name="Li S.H."/>
            <person name="Zhang Q.Y."/>
        </authorList>
    </citation>
    <scope>NUCLEOTIDE SEQUENCE [LARGE SCALE GENOMIC DNA]</scope>
</reference>
<dbReference type="Proteomes" id="UP000028567">
    <property type="component" value="Segment"/>
</dbReference>
<organism evidence="5 6">
    <name type="scientific">Microcystis phage MaMV-DC</name>
    <dbReference type="NCBI Taxonomy" id="1357715"/>
    <lineage>
        <taxon>Viruses</taxon>
        <taxon>Duplodnaviria</taxon>
        <taxon>Heunggongvirae</taxon>
        <taxon>Uroviricota</taxon>
        <taxon>Caudoviricetes</taxon>
        <taxon>Fukuivirus</taxon>
        <taxon>Fukuivirus MVDC</taxon>
    </lineage>
</organism>
<keyword evidence="6" id="KW-1185">Reference proteome</keyword>
<proteinExistence type="predicted"/>
<dbReference type="Gene3D" id="1.10.530.10">
    <property type="match status" value="1"/>
</dbReference>
<evidence type="ECO:0000256" key="2">
    <source>
        <dbReference type="ARBA" id="ARBA00022638"/>
    </source>
</evidence>
<dbReference type="PANTHER" id="PTHR21666">
    <property type="entry name" value="PEPTIDASE-RELATED"/>
    <property type="match status" value="1"/>
</dbReference>
<dbReference type="InterPro" id="IPR011055">
    <property type="entry name" value="Dup_hybrid_motif"/>
</dbReference>
<dbReference type="SUPFAM" id="SSF51261">
    <property type="entry name" value="Duplicated hybrid motif"/>
    <property type="match status" value="1"/>
</dbReference>
<sequence length="397" mass="42597">MWNRENLQPLLNRPEFRALLDVISDGQFEGADYNTLYGGSKFSSYEDHPRQRFPIGGRGNYTTAAGRYQILDVTWDGINRETGGMLSDFSPLNQDLAILYLILDETGTTVEEVMSGNILSYYNKLRKQWTSLPGASEARGGENTLATLYKQYLAYRRGQGPAPSTLSGGGGNAPTIPGDSAYSTEQLAQALAEGIDGFVNAVFNRTGEFKWPYNQRDAITHTGSVPRVNRAMTNNTASYGAGAPGFQFNEASALAGQVIPGRPGSGGGIVPSEGTLTSGYGWRWGRMHNGIDIGAPIGTPILATMAGKVISAGFENNGFGNIVRLEHVGGNQSWYAHMSKFAVKLGDIVQQGQVIGEVGSTGRSTGPHLHFEWRVRSGIGGGLNAVDPRLSVLKGLI</sequence>
<dbReference type="SUPFAM" id="SSF53955">
    <property type="entry name" value="Lysozyme-like"/>
    <property type="match status" value="1"/>
</dbReference>
<dbReference type="KEGG" id="vg:26643274"/>
<dbReference type="Gene3D" id="2.70.70.10">
    <property type="entry name" value="Glucose Permease (Domain IIA)"/>
    <property type="match status" value="1"/>
</dbReference>
<accession>A0A075BS18</accession>
<keyword evidence="2" id="KW-0081">Bacteriolytic enzyme</keyword>
<evidence type="ECO:0000313" key="5">
    <source>
        <dbReference type="EMBL" id="AGR48661.1"/>
    </source>
</evidence>